<proteinExistence type="predicted"/>
<dbReference type="EMBL" id="CADCXU010005771">
    <property type="protein sequence ID" value="CAA9997408.1"/>
    <property type="molecule type" value="Genomic_DNA"/>
</dbReference>
<dbReference type="GO" id="GO:0003713">
    <property type="term" value="F:transcription coactivator activity"/>
    <property type="evidence" value="ECO:0007669"/>
    <property type="project" value="TreeGrafter"/>
</dbReference>
<dbReference type="GO" id="GO:0005634">
    <property type="term" value="C:nucleus"/>
    <property type="evidence" value="ECO:0007669"/>
    <property type="project" value="UniProtKB-SubCell"/>
</dbReference>
<accession>A0A6H5G4E8</accession>
<sequence>MRYDVYGRRYYVDHNSRSTSWERPQALPKGWEMRRDPRGRIYYVDHNTRTTTWQRPNTERLQHFQHWQGERQHVVREGNQRFLYPPSAQ</sequence>
<evidence type="ECO:0000256" key="2">
    <source>
        <dbReference type="ARBA" id="ARBA00004496"/>
    </source>
</evidence>
<dbReference type="PANTHER" id="PTHR17616">
    <property type="entry name" value="YES-ASSOCIATED PROTEIN YAP1 FAMILY MEMBER"/>
    <property type="match status" value="1"/>
</dbReference>
<dbReference type="PROSITE" id="PS50020">
    <property type="entry name" value="WW_DOMAIN_2"/>
    <property type="match status" value="2"/>
</dbReference>
<reference evidence="6 8" key="1">
    <citation type="submission" date="2020-02" db="EMBL/GenBank/DDBJ databases">
        <authorList>
            <person name="Ferguson B K."/>
        </authorList>
    </citation>
    <scope>NUCLEOTIDE SEQUENCE [LARGE SCALE GENOMIC DNA]</scope>
</reference>
<gene>
    <name evidence="6" type="ORF">NTEN_LOCUS3710</name>
    <name evidence="7" type="ORF">NTEN_LOCUS6827</name>
</gene>
<dbReference type="SUPFAM" id="SSF51045">
    <property type="entry name" value="WW domain"/>
    <property type="match status" value="2"/>
</dbReference>
<feature type="non-terminal residue" evidence="6">
    <location>
        <position position="89"/>
    </location>
</feature>
<dbReference type="GO" id="GO:0035329">
    <property type="term" value="P:hippo signaling"/>
    <property type="evidence" value="ECO:0007669"/>
    <property type="project" value="TreeGrafter"/>
</dbReference>
<dbReference type="EMBL" id="CADCXU010010360">
    <property type="protein sequence ID" value="CAB0001040.1"/>
    <property type="molecule type" value="Genomic_DNA"/>
</dbReference>
<feature type="domain" description="WW" evidence="5">
    <location>
        <begin position="1"/>
        <end position="26"/>
    </location>
</feature>
<keyword evidence="3" id="KW-0963">Cytoplasm</keyword>
<dbReference type="GO" id="GO:0005737">
    <property type="term" value="C:cytoplasm"/>
    <property type="evidence" value="ECO:0007669"/>
    <property type="project" value="UniProtKB-SubCell"/>
</dbReference>
<dbReference type="FunFam" id="2.20.70.10:FF:000146">
    <property type="entry name" value="E3 ubiquitin-protein ligase"/>
    <property type="match status" value="1"/>
</dbReference>
<dbReference type="Proteomes" id="UP000479000">
    <property type="component" value="Unassembled WGS sequence"/>
</dbReference>
<dbReference type="Gene3D" id="2.20.70.10">
    <property type="match status" value="2"/>
</dbReference>
<evidence type="ECO:0000256" key="3">
    <source>
        <dbReference type="ARBA" id="ARBA00022490"/>
    </source>
</evidence>
<dbReference type="GO" id="GO:0045944">
    <property type="term" value="P:positive regulation of transcription by RNA polymerase II"/>
    <property type="evidence" value="ECO:0007669"/>
    <property type="project" value="TreeGrafter"/>
</dbReference>
<dbReference type="InterPro" id="IPR001202">
    <property type="entry name" value="WW_dom"/>
</dbReference>
<organism evidence="6 8">
    <name type="scientific">Nesidiocoris tenuis</name>
    <dbReference type="NCBI Taxonomy" id="355587"/>
    <lineage>
        <taxon>Eukaryota</taxon>
        <taxon>Metazoa</taxon>
        <taxon>Ecdysozoa</taxon>
        <taxon>Arthropoda</taxon>
        <taxon>Hexapoda</taxon>
        <taxon>Insecta</taxon>
        <taxon>Pterygota</taxon>
        <taxon>Neoptera</taxon>
        <taxon>Paraneoptera</taxon>
        <taxon>Hemiptera</taxon>
        <taxon>Heteroptera</taxon>
        <taxon>Panheteroptera</taxon>
        <taxon>Cimicomorpha</taxon>
        <taxon>Miridae</taxon>
        <taxon>Dicyphina</taxon>
        <taxon>Nesidiocoris</taxon>
    </lineage>
</organism>
<comment type="subcellular location">
    <subcellularLocation>
        <location evidence="2">Cytoplasm</location>
    </subcellularLocation>
    <subcellularLocation>
        <location evidence="1">Nucleus</location>
    </subcellularLocation>
</comment>
<evidence type="ECO:0000256" key="4">
    <source>
        <dbReference type="ARBA" id="ARBA00023242"/>
    </source>
</evidence>
<keyword evidence="8" id="KW-1185">Reference proteome</keyword>
<dbReference type="InterPro" id="IPR036020">
    <property type="entry name" value="WW_dom_sf"/>
</dbReference>
<dbReference type="PANTHER" id="PTHR17616:SF8">
    <property type="entry name" value="TRANSCRIPTIONAL COACTIVATOR YORKIE"/>
    <property type="match status" value="1"/>
</dbReference>
<dbReference type="PROSITE" id="PS01159">
    <property type="entry name" value="WW_DOMAIN_1"/>
    <property type="match status" value="1"/>
</dbReference>
<feature type="domain" description="WW" evidence="5">
    <location>
        <begin position="25"/>
        <end position="58"/>
    </location>
</feature>
<evidence type="ECO:0000259" key="5">
    <source>
        <dbReference type="PROSITE" id="PS50020"/>
    </source>
</evidence>
<dbReference type="Pfam" id="PF00397">
    <property type="entry name" value="WW"/>
    <property type="match status" value="2"/>
</dbReference>
<dbReference type="SMART" id="SM00456">
    <property type="entry name" value="WW"/>
    <property type="match status" value="2"/>
</dbReference>
<evidence type="ECO:0000313" key="8">
    <source>
        <dbReference type="Proteomes" id="UP000479000"/>
    </source>
</evidence>
<name>A0A6H5G4E8_9HEMI</name>
<dbReference type="CDD" id="cd00201">
    <property type="entry name" value="WW"/>
    <property type="match status" value="2"/>
</dbReference>
<evidence type="ECO:0000313" key="6">
    <source>
        <dbReference type="EMBL" id="CAA9997408.1"/>
    </source>
</evidence>
<evidence type="ECO:0000256" key="1">
    <source>
        <dbReference type="ARBA" id="ARBA00004123"/>
    </source>
</evidence>
<dbReference type="InterPro" id="IPR051583">
    <property type="entry name" value="YAP1"/>
</dbReference>
<keyword evidence="4" id="KW-0539">Nucleus</keyword>
<dbReference type="OrthoDB" id="423283at2759"/>
<protein>
    <recommendedName>
        <fullName evidence="5">WW domain-containing protein</fullName>
    </recommendedName>
</protein>
<evidence type="ECO:0000313" key="7">
    <source>
        <dbReference type="EMBL" id="CAB0001040.1"/>
    </source>
</evidence>
<dbReference type="AlphaFoldDB" id="A0A6H5G4E8"/>